<protein>
    <submittedName>
        <fullName evidence="1">Uncharacterized protein</fullName>
    </submittedName>
</protein>
<organism evidence="1 2">
    <name type="scientific">Streptomyces pratens</name>
    <dbReference type="NCBI Taxonomy" id="887456"/>
    <lineage>
        <taxon>Bacteria</taxon>
        <taxon>Bacillati</taxon>
        <taxon>Actinomycetota</taxon>
        <taxon>Actinomycetes</taxon>
        <taxon>Kitasatosporales</taxon>
        <taxon>Streptomycetaceae</taxon>
        <taxon>Streptomyces</taxon>
    </lineage>
</organism>
<reference evidence="2" key="1">
    <citation type="journal article" date="2019" name="Int. J. Syst. Evol. Microbiol.">
        <title>The Global Catalogue of Microorganisms (GCM) 10K type strain sequencing project: providing services to taxonomists for standard genome sequencing and annotation.</title>
        <authorList>
            <consortium name="The Broad Institute Genomics Platform"/>
            <consortium name="The Broad Institute Genome Sequencing Center for Infectious Disease"/>
            <person name="Wu L."/>
            <person name="Ma J."/>
        </authorList>
    </citation>
    <scope>NUCLEOTIDE SEQUENCE [LARGE SCALE GENOMIC DNA]</scope>
    <source>
        <strain evidence="2">JCM 12763</strain>
    </source>
</reference>
<keyword evidence="2" id="KW-1185">Reference proteome</keyword>
<dbReference type="Proteomes" id="UP001596242">
    <property type="component" value="Unassembled WGS sequence"/>
</dbReference>
<evidence type="ECO:0000313" key="1">
    <source>
        <dbReference type="EMBL" id="MFC6057495.1"/>
    </source>
</evidence>
<evidence type="ECO:0000313" key="2">
    <source>
        <dbReference type="Proteomes" id="UP001596242"/>
    </source>
</evidence>
<gene>
    <name evidence="1" type="ORF">ACFP50_19140</name>
</gene>
<accession>A0ABW1M0W1</accession>
<dbReference type="EMBL" id="JBHSPT010000041">
    <property type="protein sequence ID" value="MFC6057495.1"/>
    <property type="molecule type" value="Genomic_DNA"/>
</dbReference>
<sequence length="393" mass="43918">MEPTDSLIALQREIIETLTLTTSHDDAASFFTHLRLVVAALSASWPGSSALIDPEYRDRVDLYVSGQTDYRRTGGGGTRRYQVIDALPRDAAASAALLSAARSLLDAEDLREALAPLIREGFKDKAGRASWNGLVSRHEEACSRGFRTAIEPLTRSFRMTRGTANVRSATRNDYRPEQIPAFLEKDWFTRHLPHVPETSPKLLRRTAAVRLVQWVLGGSMGDSAAYLGIPSRGAKFHTGVAFSRVDPFEFHKALEGIAGEICATSSPVDYHRRREALQGWALDQVAWEDIIKQLAPTPASWHPPAFDDRKRQLASVFVWVQVTQGEHVFAPRPIEAAQTPDVQRKWGRTRNTTWCHLTRPDAAPHYADLRKVLTEYACRLARRIDDGGSLTQQ</sequence>
<proteinExistence type="predicted"/>
<name>A0ABW1M0W1_9ACTN</name>
<comment type="caution">
    <text evidence="1">The sequence shown here is derived from an EMBL/GenBank/DDBJ whole genome shotgun (WGS) entry which is preliminary data.</text>
</comment>
<dbReference type="RefSeq" id="WP_386399314.1">
    <property type="nucleotide sequence ID" value="NZ_JBHSPT010000041.1"/>
</dbReference>